<evidence type="ECO:0000259" key="8">
    <source>
        <dbReference type="PROSITE" id="PS50893"/>
    </source>
</evidence>
<dbReference type="Gene3D" id="3.40.50.300">
    <property type="entry name" value="P-loop containing nucleotide triphosphate hydrolases"/>
    <property type="match status" value="1"/>
</dbReference>
<keyword evidence="2 7" id="KW-0812">Transmembrane</keyword>
<comment type="caution">
    <text evidence="10">The sequence shown here is derived from an EMBL/GenBank/DDBJ whole genome shotgun (WGS) entry which is preliminary data.</text>
</comment>
<dbReference type="InterPro" id="IPR011527">
    <property type="entry name" value="ABC1_TM_dom"/>
</dbReference>
<accession>A0ABU2U278</accession>
<dbReference type="PROSITE" id="PS50929">
    <property type="entry name" value="ABC_TM1F"/>
    <property type="match status" value="1"/>
</dbReference>
<dbReference type="RefSeq" id="WP_311698790.1">
    <property type="nucleotide sequence ID" value="NZ_JAVREY010000051.1"/>
</dbReference>
<feature type="transmembrane region" description="Helical" evidence="7">
    <location>
        <begin position="249"/>
        <end position="269"/>
    </location>
</feature>
<evidence type="ECO:0000256" key="7">
    <source>
        <dbReference type="SAM" id="Phobius"/>
    </source>
</evidence>
<dbReference type="PROSITE" id="PS50893">
    <property type="entry name" value="ABC_TRANSPORTER_2"/>
    <property type="match status" value="1"/>
</dbReference>
<keyword evidence="5 7" id="KW-1133">Transmembrane helix</keyword>
<keyword evidence="4 10" id="KW-0067">ATP-binding</keyword>
<feature type="transmembrane region" description="Helical" evidence="7">
    <location>
        <begin position="20"/>
        <end position="44"/>
    </location>
</feature>
<dbReference type="EMBL" id="JAVREY010000051">
    <property type="protein sequence ID" value="MDT0467330.1"/>
    <property type="molecule type" value="Genomic_DNA"/>
</dbReference>
<dbReference type="InterPro" id="IPR036640">
    <property type="entry name" value="ABC1_TM_sf"/>
</dbReference>
<dbReference type="InterPro" id="IPR003593">
    <property type="entry name" value="AAA+_ATPase"/>
</dbReference>
<reference evidence="11" key="1">
    <citation type="submission" date="2023-07" db="EMBL/GenBank/DDBJ databases">
        <title>30 novel species of actinomycetes from the DSMZ collection.</title>
        <authorList>
            <person name="Nouioui I."/>
        </authorList>
    </citation>
    <scope>NUCLEOTIDE SEQUENCE [LARGE SCALE GENOMIC DNA]</scope>
    <source>
        <strain evidence="11">DSM 41699</strain>
    </source>
</reference>
<evidence type="ECO:0000256" key="1">
    <source>
        <dbReference type="ARBA" id="ARBA00004651"/>
    </source>
</evidence>
<gene>
    <name evidence="10" type="ORF">RM764_30765</name>
</gene>
<evidence type="ECO:0000256" key="2">
    <source>
        <dbReference type="ARBA" id="ARBA00022692"/>
    </source>
</evidence>
<sequence length="556" mass="58140">MKRTGAWRLLRVAVPRRPLLTGLLPATAAELSGVALLGVSGWFLTTCAVVTLQGITTWSWMYPSGAVRTLALARTGLRYLERLVNHQTLLTSSVALRSRLARGAARLTPRELRGQRDGALLARLTTDVETVAGLPANVFAPLVAAVTTACLVEILLLWAMPLLGAAELVVWGAGLVWARRAYRLARARLATAAEARAALRTTLLGSQAAFNELRCLDAVPQAQRTATTAVTAVESAEWAAARAERLGRLGLRLLAALGQASVLVIGLGAAPAQPVAVVVGEVLLMAAGWELLERLPWLLQYRAQAGEAAERLAPLAAEERPAGRQREAARSVATVGLPLLATSATLTTTLRGPGLVLVTGSNGSGKSTLLGQLAGRLPAPAGTVLLDGTPVHELPARTAAQTVTLVEADDWLADDTVAANLRQAAPSADDAALRAALEAVGLSALPLDASVGPGGRLLSQGQRRRLATARAVLRRPPVLLLDEPTAGLDRPTAEALLAALPRMLPETALVIAVQEQDLDLLDRAPTAVVRLGEASAACHRVGVSRSADRGAAVRVR</sequence>
<dbReference type="GO" id="GO:0005524">
    <property type="term" value="F:ATP binding"/>
    <property type="evidence" value="ECO:0007669"/>
    <property type="project" value="UniProtKB-KW"/>
</dbReference>
<proteinExistence type="predicted"/>
<comment type="subcellular location">
    <subcellularLocation>
        <location evidence="1">Cell membrane</location>
        <topology evidence="1">Multi-pass membrane protein</topology>
    </subcellularLocation>
</comment>
<dbReference type="SUPFAM" id="SSF90123">
    <property type="entry name" value="ABC transporter transmembrane region"/>
    <property type="match status" value="1"/>
</dbReference>
<feature type="transmembrane region" description="Helical" evidence="7">
    <location>
        <begin position="155"/>
        <end position="178"/>
    </location>
</feature>
<name>A0ABU2U278_9ACTN</name>
<dbReference type="InterPro" id="IPR027417">
    <property type="entry name" value="P-loop_NTPase"/>
</dbReference>
<dbReference type="InterPro" id="IPR039421">
    <property type="entry name" value="Type_1_exporter"/>
</dbReference>
<dbReference type="SMART" id="SM00382">
    <property type="entry name" value="AAA"/>
    <property type="match status" value="1"/>
</dbReference>
<evidence type="ECO:0000313" key="10">
    <source>
        <dbReference type="EMBL" id="MDT0467330.1"/>
    </source>
</evidence>
<dbReference type="Gene3D" id="1.20.1560.10">
    <property type="entry name" value="ABC transporter type 1, transmembrane domain"/>
    <property type="match status" value="1"/>
</dbReference>
<evidence type="ECO:0000256" key="5">
    <source>
        <dbReference type="ARBA" id="ARBA00022989"/>
    </source>
</evidence>
<dbReference type="SUPFAM" id="SSF52540">
    <property type="entry name" value="P-loop containing nucleoside triphosphate hydrolases"/>
    <property type="match status" value="1"/>
</dbReference>
<feature type="domain" description="ABC transmembrane type-1" evidence="9">
    <location>
        <begin position="52"/>
        <end position="266"/>
    </location>
</feature>
<dbReference type="PANTHER" id="PTHR24221">
    <property type="entry name" value="ATP-BINDING CASSETTE SUB-FAMILY B"/>
    <property type="match status" value="1"/>
</dbReference>
<evidence type="ECO:0000313" key="11">
    <source>
        <dbReference type="Proteomes" id="UP001183809"/>
    </source>
</evidence>
<evidence type="ECO:0000256" key="6">
    <source>
        <dbReference type="ARBA" id="ARBA00023136"/>
    </source>
</evidence>
<organism evidence="10 11">
    <name type="scientific">Streptomyces gibsoniae</name>
    <dbReference type="NCBI Taxonomy" id="3075529"/>
    <lineage>
        <taxon>Bacteria</taxon>
        <taxon>Bacillati</taxon>
        <taxon>Actinomycetota</taxon>
        <taxon>Actinomycetes</taxon>
        <taxon>Kitasatosporales</taxon>
        <taxon>Streptomycetaceae</taxon>
        <taxon>Streptomyces</taxon>
    </lineage>
</organism>
<protein>
    <submittedName>
        <fullName evidence="10">ATP-binding cassette domain-containing protein</fullName>
    </submittedName>
</protein>
<keyword evidence="11" id="KW-1185">Reference proteome</keyword>
<keyword evidence="3" id="KW-0547">Nucleotide-binding</keyword>
<evidence type="ECO:0000259" key="9">
    <source>
        <dbReference type="PROSITE" id="PS50929"/>
    </source>
</evidence>
<dbReference type="Pfam" id="PF00005">
    <property type="entry name" value="ABC_tran"/>
    <property type="match status" value="1"/>
</dbReference>
<evidence type="ECO:0000256" key="3">
    <source>
        <dbReference type="ARBA" id="ARBA00022741"/>
    </source>
</evidence>
<dbReference type="PANTHER" id="PTHR24221:SF654">
    <property type="entry name" value="ATP-BINDING CASSETTE SUB-FAMILY B MEMBER 6"/>
    <property type="match status" value="1"/>
</dbReference>
<keyword evidence="6 7" id="KW-0472">Membrane</keyword>
<evidence type="ECO:0000256" key="4">
    <source>
        <dbReference type="ARBA" id="ARBA00022840"/>
    </source>
</evidence>
<dbReference type="Proteomes" id="UP001183809">
    <property type="component" value="Unassembled WGS sequence"/>
</dbReference>
<dbReference type="InterPro" id="IPR003439">
    <property type="entry name" value="ABC_transporter-like_ATP-bd"/>
</dbReference>
<feature type="domain" description="ABC transporter" evidence="8">
    <location>
        <begin position="323"/>
        <end position="555"/>
    </location>
</feature>